<evidence type="ECO:0000256" key="12">
    <source>
        <dbReference type="PIRSR" id="PIRSR000112-1"/>
    </source>
</evidence>
<comment type="cofactor">
    <cofactor evidence="11 12">
        <name>Zn(2+)</name>
        <dbReference type="ChEBI" id="CHEBI:29105"/>
    </cofactor>
    <text evidence="11 12">Binds 1 zinc ion per subunit.</text>
</comment>
<dbReference type="InterPro" id="IPR023002">
    <property type="entry name" value="G1P_dehydrogenase_arc"/>
</dbReference>
<comment type="function">
    <text evidence="11">Catalyzes the NAD(P)H-dependent reduction of dihydroxyacetonephosphate (DHAP or glycerone phosphate) to glycerol 1-phosphate (G1P). The G1P thus generated is used as the glycerophosphate backbone of phospholipids in the cellular membranes of Archaea.</text>
</comment>
<feature type="binding site" evidence="11">
    <location>
        <position position="252"/>
    </location>
    <ligand>
        <name>Zn(2+)</name>
        <dbReference type="ChEBI" id="CHEBI:29105"/>
        <note>catalytic</note>
    </ligand>
</feature>
<organism evidence="15 16">
    <name type="scientific">Thermogladius calderae (strain DSM 22663 / VKM B-2946 / 1633)</name>
    <dbReference type="NCBI Taxonomy" id="1184251"/>
    <lineage>
        <taxon>Archaea</taxon>
        <taxon>Thermoproteota</taxon>
        <taxon>Thermoprotei</taxon>
        <taxon>Desulfurococcales</taxon>
        <taxon>Desulfurococcaceae</taxon>
        <taxon>Thermogladius</taxon>
    </lineage>
</organism>
<feature type="binding site" evidence="12">
    <location>
        <position position="172"/>
    </location>
    <ligand>
        <name>glycerol</name>
        <dbReference type="ChEBI" id="CHEBI:17754"/>
    </ligand>
</feature>
<feature type="binding site" evidence="11">
    <location>
        <position position="256"/>
    </location>
    <ligand>
        <name>substrate</name>
    </ligand>
</feature>
<keyword evidence="7 11" id="KW-0520">NAD</keyword>
<dbReference type="PANTHER" id="PTHR43616:SF5">
    <property type="entry name" value="GLYCEROL DEHYDROGENASE 1"/>
    <property type="match status" value="1"/>
</dbReference>
<evidence type="ECO:0000256" key="13">
    <source>
        <dbReference type="PIRSR" id="PIRSR000112-2"/>
    </source>
</evidence>
<evidence type="ECO:0000256" key="1">
    <source>
        <dbReference type="ARBA" id="ARBA00022490"/>
    </source>
</evidence>
<feature type="binding site" evidence="11">
    <location>
        <position position="172"/>
    </location>
    <ligand>
        <name>substrate</name>
    </ligand>
</feature>
<proteinExistence type="inferred from homology"/>
<evidence type="ECO:0000256" key="14">
    <source>
        <dbReference type="PIRSR" id="PIRSR000112-3"/>
    </source>
</evidence>
<dbReference type="UniPathway" id="UPA00940"/>
<dbReference type="PIRSF" id="PIRSF000112">
    <property type="entry name" value="Glycerol_dehydrogenase"/>
    <property type="match status" value="1"/>
</dbReference>
<dbReference type="GeneID" id="13012495"/>
<dbReference type="OrthoDB" id="8656at2157"/>
<reference evidence="15 16" key="1">
    <citation type="journal article" date="2012" name="J. Bacteriol.">
        <title>Complete genome sequence of the hyperthermophilic cellulolytic Crenarchaeon 'Thermogladius cellulolyticus' 1633.</title>
        <authorList>
            <person name="Mardanov A.V."/>
            <person name="Kochetkova T.V."/>
            <person name="Beletsky A.V."/>
            <person name="Bonch-Osmolovskaya E.A."/>
            <person name="Ravin N.V."/>
            <person name="Skryabin K.G."/>
        </authorList>
    </citation>
    <scope>NUCLEOTIDE SEQUENCE [LARGE SCALE GENOMIC DNA]</scope>
    <source>
        <strain evidence="16">DSM 22663 / VKM B-2946 / 1633</strain>
    </source>
</reference>
<dbReference type="eggNOG" id="arCOG00982">
    <property type="taxonomic scope" value="Archaea"/>
</dbReference>
<evidence type="ECO:0000313" key="15">
    <source>
        <dbReference type="EMBL" id="AFK50640.1"/>
    </source>
</evidence>
<evidence type="ECO:0000256" key="4">
    <source>
        <dbReference type="ARBA" id="ARBA00022833"/>
    </source>
</evidence>
<evidence type="ECO:0000256" key="5">
    <source>
        <dbReference type="ARBA" id="ARBA00022857"/>
    </source>
</evidence>
<dbReference type="RefSeq" id="WP_014736891.1">
    <property type="nucleotide sequence ID" value="NC_017954.1"/>
</dbReference>
<name>I3TD02_THEC1</name>
<feature type="binding site" evidence="11 14">
    <location>
        <begin position="98"/>
        <end position="102"/>
    </location>
    <ligand>
        <name>NAD(+)</name>
        <dbReference type="ChEBI" id="CHEBI:57540"/>
    </ligand>
</feature>
<keyword evidence="4 11" id="KW-0862">Zinc</keyword>
<dbReference type="FunCoup" id="I3TD02">
    <property type="interactions" value="1"/>
</dbReference>
<keyword evidence="3 11" id="KW-0479">Metal-binding</keyword>
<keyword evidence="9 11" id="KW-0594">Phospholipid biosynthesis</keyword>
<feature type="binding site" evidence="12">
    <location>
        <position position="252"/>
    </location>
    <ligand>
        <name>glycerol</name>
        <dbReference type="ChEBI" id="CHEBI:17754"/>
    </ligand>
</feature>
<dbReference type="STRING" id="1184251.TCELL_0215"/>
<keyword evidence="8 11" id="KW-0443">Lipid metabolism</keyword>
<feature type="binding site" evidence="11 14">
    <location>
        <begin position="120"/>
        <end position="123"/>
    </location>
    <ligand>
        <name>NAD(+)</name>
        <dbReference type="ChEBI" id="CHEBI:57540"/>
    </ligand>
</feature>
<dbReference type="EMBL" id="CP003531">
    <property type="protein sequence ID" value="AFK50640.1"/>
    <property type="molecule type" value="Genomic_DNA"/>
</dbReference>
<dbReference type="Pfam" id="PF13685">
    <property type="entry name" value="Fe-ADH_2"/>
    <property type="match status" value="1"/>
</dbReference>
<comment type="catalytic activity">
    <reaction evidence="11">
        <text>sn-glycerol 1-phosphate + NADP(+) = dihydroxyacetone phosphate + NADPH + H(+)</text>
        <dbReference type="Rhea" id="RHEA:21416"/>
        <dbReference type="ChEBI" id="CHEBI:15378"/>
        <dbReference type="ChEBI" id="CHEBI:57642"/>
        <dbReference type="ChEBI" id="CHEBI:57685"/>
        <dbReference type="ChEBI" id="CHEBI:57783"/>
        <dbReference type="ChEBI" id="CHEBI:58349"/>
        <dbReference type="EC" id="1.1.1.261"/>
    </reaction>
</comment>
<evidence type="ECO:0000256" key="7">
    <source>
        <dbReference type="ARBA" id="ARBA00023027"/>
    </source>
</evidence>
<comment type="similarity">
    <text evidence="11">Belongs to the glycerol-1-phosphate dehydrogenase family.</text>
</comment>
<dbReference type="AlphaFoldDB" id="I3TD02"/>
<comment type="pathway">
    <text evidence="11">Membrane lipid metabolism; glycerophospholipid metabolism.</text>
</comment>
<protein>
    <recommendedName>
        <fullName evidence="11">Glycerol-1-phosphate dehydrogenase [NAD(P)+]</fullName>
        <shortName evidence="11">G1P dehydrogenase</shortName>
        <shortName evidence="11">G1PDH</shortName>
        <ecNumber evidence="11">1.1.1.261</ecNumber>
    </recommendedName>
    <alternativeName>
        <fullName evidence="11">Enantiomeric glycerophosphate synthase</fullName>
    </alternativeName>
    <alternativeName>
        <fullName evidence="11">sn-glycerol-1-phosphate dehydrogenase</fullName>
    </alternativeName>
</protein>
<dbReference type="NCBIfam" id="NF002022">
    <property type="entry name" value="PRK00843.1"/>
    <property type="match status" value="1"/>
</dbReference>
<dbReference type="InterPro" id="IPR032837">
    <property type="entry name" value="G1PDH"/>
</dbReference>
<dbReference type="InParanoid" id="I3TD02"/>
<dbReference type="GO" id="GO:0046872">
    <property type="term" value="F:metal ion binding"/>
    <property type="evidence" value="ECO:0007669"/>
    <property type="project" value="UniProtKB-KW"/>
</dbReference>
<evidence type="ECO:0000256" key="8">
    <source>
        <dbReference type="ARBA" id="ARBA00023098"/>
    </source>
</evidence>
<feature type="binding site" evidence="12">
    <location>
        <position position="268"/>
    </location>
    <ligand>
        <name>glycerol</name>
        <dbReference type="ChEBI" id="CHEBI:17754"/>
    </ligand>
</feature>
<dbReference type="KEGG" id="thg:TCELL_0215"/>
<comment type="subunit">
    <text evidence="11">Homodimer.</text>
</comment>
<dbReference type="CDD" id="cd08173">
    <property type="entry name" value="Gro1PDH"/>
    <property type="match status" value="1"/>
</dbReference>
<gene>
    <name evidence="11" type="primary">egsA</name>
    <name evidence="15" type="ordered locus">TCELL_0215</name>
</gene>
<keyword evidence="10 11" id="KW-1208">Phospholipid metabolism</keyword>
<keyword evidence="1 11" id="KW-0963">Cytoplasm</keyword>
<dbReference type="Proteomes" id="UP000005270">
    <property type="component" value="Chromosome"/>
</dbReference>
<accession>I3TD02</accession>
<evidence type="ECO:0000313" key="16">
    <source>
        <dbReference type="Proteomes" id="UP000005270"/>
    </source>
</evidence>
<keyword evidence="16" id="KW-1185">Reference proteome</keyword>
<evidence type="ECO:0000256" key="10">
    <source>
        <dbReference type="ARBA" id="ARBA00023264"/>
    </source>
</evidence>
<dbReference type="GO" id="GO:0006650">
    <property type="term" value="P:glycerophospholipid metabolic process"/>
    <property type="evidence" value="ECO:0007669"/>
    <property type="project" value="UniProtKB-UniRule"/>
</dbReference>
<evidence type="ECO:0000256" key="11">
    <source>
        <dbReference type="HAMAP-Rule" id="MF_00497"/>
    </source>
</evidence>
<dbReference type="InterPro" id="IPR016205">
    <property type="entry name" value="Glycerol_DH"/>
</dbReference>
<sequence length="352" mass="37430">MSIHEIKLPFIVVVGSRVLGKTAGVLEALGGRPGDLVGIVTGRSTFEVAGREVAENLKAGGFRVRVFEAGEASVGVAEKIAEQVRGENVSFVLGVGGGRSIDLAKFAAGKAGARMVSVPTAPSHDGIASPFASLKGLERPTSVYATTPSAIIADTGVISRSPRRLILAGVGDLLGKFTAVKDWRLAHRLKGEYYGEYAAQLALMSAKHVLRYHELIASGSEEGVRILVEALISSGVAMCIAGSSRPASGSEHLFSHALDILAPGRALHGEQVALGTILMLYLYGDRRWRLVRDVMRKIGLPTRADEIGIPVETIVKALTIAHKIRPERYTILGENGLTWEAAWRLVKETGVA</sequence>
<dbReference type="GO" id="GO:0106357">
    <property type="term" value="F:glycerol-1-phosphate dehydrogenase (NAD+) activity"/>
    <property type="evidence" value="ECO:0007669"/>
    <property type="project" value="RHEA"/>
</dbReference>
<feature type="binding site" evidence="11 14">
    <location>
        <position position="129"/>
    </location>
    <ligand>
        <name>NAD(+)</name>
        <dbReference type="ChEBI" id="CHEBI:57540"/>
    </ligand>
</feature>
<feature type="binding site" evidence="13">
    <location>
        <position position="125"/>
    </location>
    <ligand>
        <name>glycerol</name>
        <dbReference type="ChEBI" id="CHEBI:17754"/>
    </ligand>
</feature>
<feature type="binding site" evidence="11">
    <location>
        <position position="268"/>
    </location>
    <ligand>
        <name>Zn(2+)</name>
        <dbReference type="ChEBI" id="CHEBI:29105"/>
        <note>catalytic</note>
    </ligand>
</feature>
<dbReference type="EC" id="1.1.1.261" evidence="11"/>
<dbReference type="SUPFAM" id="SSF56796">
    <property type="entry name" value="Dehydroquinate synthase-like"/>
    <property type="match status" value="1"/>
</dbReference>
<dbReference type="GO" id="GO:0106358">
    <property type="term" value="F:glycerol-1-phosphate dehydrogenase (NADP+) activity"/>
    <property type="evidence" value="ECO:0007669"/>
    <property type="project" value="RHEA"/>
</dbReference>
<dbReference type="PANTHER" id="PTHR43616">
    <property type="entry name" value="GLYCEROL DEHYDROGENASE"/>
    <property type="match status" value="1"/>
</dbReference>
<feature type="binding site" evidence="11">
    <location>
        <position position="125"/>
    </location>
    <ligand>
        <name>substrate</name>
    </ligand>
</feature>
<keyword evidence="2 11" id="KW-0444">Lipid biosynthesis</keyword>
<keyword evidence="5 11" id="KW-0521">NADP</keyword>
<evidence type="ECO:0000256" key="6">
    <source>
        <dbReference type="ARBA" id="ARBA00023002"/>
    </source>
</evidence>
<dbReference type="Gene3D" id="3.40.50.1970">
    <property type="match status" value="1"/>
</dbReference>
<feature type="binding site" evidence="11">
    <location>
        <position position="172"/>
    </location>
    <ligand>
        <name>Zn(2+)</name>
        <dbReference type="ChEBI" id="CHEBI:29105"/>
        <note>catalytic</note>
    </ligand>
</feature>
<dbReference type="Gene3D" id="1.20.1090.10">
    <property type="entry name" value="Dehydroquinate synthase-like - alpha domain"/>
    <property type="match status" value="1"/>
</dbReference>
<keyword evidence="6 11" id="KW-0560">Oxidoreductase</keyword>
<dbReference type="GO" id="GO:0005737">
    <property type="term" value="C:cytoplasm"/>
    <property type="evidence" value="ECO:0007669"/>
    <property type="project" value="UniProtKB-SubCell"/>
</dbReference>
<evidence type="ECO:0000256" key="9">
    <source>
        <dbReference type="ARBA" id="ARBA00023209"/>
    </source>
</evidence>
<evidence type="ECO:0000256" key="2">
    <source>
        <dbReference type="ARBA" id="ARBA00022516"/>
    </source>
</evidence>
<comment type="catalytic activity">
    <reaction evidence="11">
        <text>sn-glycerol 1-phosphate + NAD(+) = dihydroxyacetone phosphate + NADH + H(+)</text>
        <dbReference type="Rhea" id="RHEA:21412"/>
        <dbReference type="ChEBI" id="CHEBI:15378"/>
        <dbReference type="ChEBI" id="CHEBI:57540"/>
        <dbReference type="ChEBI" id="CHEBI:57642"/>
        <dbReference type="ChEBI" id="CHEBI:57685"/>
        <dbReference type="ChEBI" id="CHEBI:57945"/>
        <dbReference type="EC" id="1.1.1.261"/>
    </reaction>
</comment>
<dbReference type="HAMAP" id="MF_00497_A">
    <property type="entry name" value="G1P_dehydrogenase_A"/>
    <property type="match status" value="1"/>
</dbReference>
<dbReference type="GO" id="GO:0008654">
    <property type="term" value="P:phospholipid biosynthetic process"/>
    <property type="evidence" value="ECO:0007669"/>
    <property type="project" value="UniProtKB-KW"/>
</dbReference>
<comment type="subcellular location">
    <subcellularLocation>
        <location evidence="11">Cytoplasm</location>
    </subcellularLocation>
</comment>
<dbReference type="HOGENOM" id="CLU_038362_0_0_2"/>
<evidence type="ECO:0000256" key="3">
    <source>
        <dbReference type="ARBA" id="ARBA00022723"/>
    </source>
</evidence>